<evidence type="ECO:0000256" key="5">
    <source>
        <dbReference type="ARBA" id="ARBA00022842"/>
    </source>
</evidence>
<dbReference type="EMBL" id="AOLP01000002">
    <property type="protein sequence ID" value="EMA07955.1"/>
    <property type="molecule type" value="Genomic_DNA"/>
</dbReference>
<reference evidence="9 10" key="1">
    <citation type="journal article" date="2014" name="PLoS Genet.">
        <title>Phylogenetically driven sequencing of extremely halophilic archaea reveals strategies for static and dynamic osmo-response.</title>
        <authorList>
            <person name="Becker E.A."/>
            <person name="Seitzer P.M."/>
            <person name="Tritt A."/>
            <person name="Larsen D."/>
            <person name="Krusor M."/>
            <person name="Yao A.I."/>
            <person name="Wu D."/>
            <person name="Madern D."/>
            <person name="Eisen J.A."/>
            <person name="Darling A.E."/>
            <person name="Facciotti M.T."/>
        </authorList>
    </citation>
    <scope>NUCLEOTIDE SEQUENCE [LARGE SCALE GENOMIC DNA]</scope>
    <source>
        <strain evidence="9 10">ATCC 35960</strain>
    </source>
</reference>
<protein>
    <submittedName>
        <fullName evidence="9">Molybdopterin-guanine dinucleotide biosynthesis protein A</fullName>
    </submittedName>
</protein>
<dbReference type="SUPFAM" id="SSF53448">
    <property type="entry name" value="Nucleotide-diphospho-sugar transferases"/>
    <property type="match status" value="1"/>
</dbReference>
<dbReference type="Proteomes" id="UP000011553">
    <property type="component" value="Unassembled WGS sequence"/>
</dbReference>
<evidence type="ECO:0000256" key="2">
    <source>
        <dbReference type="ARBA" id="ARBA00022679"/>
    </source>
</evidence>
<dbReference type="GO" id="GO:0005525">
    <property type="term" value="F:GTP binding"/>
    <property type="evidence" value="ECO:0007669"/>
    <property type="project" value="UniProtKB-KW"/>
</dbReference>
<dbReference type="PANTHER" id="PTHR19136:SF81">
    <property type="entry name" value="MOLYBDENUM COFACTOR GUANYLYLTRANSFERASE"/>
    <property type="match status" value="1"/>
</dbReference>
<dbReference type="Gene3D" id="3.90.550.10">
    <property type="entry name" value="Spore Coat Polysaccharide Biosynthesis Protein SpsA, Chain A"/>
    <property type="match status" value="1"/>
</dbReference>
<sequence>MTGIVLAGGRSERFGEEFKAGATLDGHSLIERVVRSVRASTGNRPVVAAGPHDKRTVVENALVSAGPVRFVTDADWCSGPVAGLCAAVDVISTDHVFVCGCDMPLLSPAAVSWLLSLHSDSDVDATIPVDSTGCRQPLHGVYRRSTLAAQCDRQHGSNSLHAFVSGLSVRCVEPSSVPDCLSLEASMTNVNTRERLDALRQRPED</sequence>
<evidence type="ECO:0000259" key="8">
    <source>
        <dbReference type="Pfam" id="PF12804"/>
    </source>
</evidence>
<keyword evidence="5" id="KW-0460">Magnesium</keyword>
<accession>M0JJU0</accession>
<dbReference type="CDD" id="cd02503">
    <property type="entry name" value="MobA"/>
    <property type="match status" value="1"/>
</dbReference>
<proteinExistence type="predicted"/>
<evidence type="ECO:0000256" key="6">
    <source>
        <dbReference type="ARBA" id="ARBA00023134"/>
    </source>
</evidence>
<feature type="domain" description="MobA-like NTP transferase" evidence="8">
    <location>
        <begin position="3"/>
        <end position="162"/>
    </location>
</feature>
<keyword evidence="7" id="KW-0501">Molybdenum cofactor biosynthesis</keyword>
<evidence type="ECO:0000256" key="1">
    <source>
        <dbReference type="ARBA" id="ARBA00022490"/>
    </source>
</evidence>
<dbReference type="PATRIC" id="fig|662478.6.peg.478"/>
<dbReference type="GO" id="GO:0006777">
    <property type="term" value="P:Mo-molybdopterin cofactor biosynthetic process"/>
    <property type="evidence" value="ECO:0007669"/>
    <property type="project" value="UniProtKB-KW"/>
</dbReference>
<comment type="caution">
    <text evidence="9">The sequence shown here is derived from an EMBL/GenBank/DDBJ whole genome shotgun (WGS) entry which is preliminary data.</text>
</comment>
<keyword evidence="3" id="KW-0479">Metal-binding</keyword>
<keyword evidence="6" id="KW-0342">GTP-binding</keyword>
<dbReference type="InterPro" id="IPR025877">
    <property type="entry name" value="MobA-like_NTP_Trfase"/>
</dbReference>
<dbReference type="GO" id="GO:0016779">
    <property type="term" value="F:nucleotidyltransferase activity"/>
    <property type="evidence" value="ECO:0007669"/>
    <property type="project" value="TreeGrafter"/>
</dbReference>
<name>M0JJU0_9EURY</name>
<dbReference type="PANTHER" id="PTHR19136">
    <property type="entry name" value="MOLYBDENUM COFACTOR GUANYLYLTRANSFERASE"/>
    <property type="match status" value="1"/>
</dbReference>
<dbReference type="Pfam" id="PF12804">
    <property type="entry name" value="NTP_transf_3"/>
    <property type="match status" value="1"/>
</dbReference>
<dbReference type="GO" id="GO:0046872">
    <property type="term" value="F:metal ion binding"/>
    <property type="evidence" value="ECO:0007669"/>
    <property type="project" value="UniProtKB-KW"/>
</dbReference>
<dbReference type="InterPro" id="IPR013482">
    <property type="entry name" value="Molybde_CF_guanTrfase"/>
</dbReference>
<keyword evidence="10" id="KW-1185">Reference proteome</keyword>
<gene>
    <name evidence="9" type="ORF">C438_02502</name>
</gene>
<evidence type="ECO:0000313" key="9">
    <source>
        <dbReference type="EMBL" id="EMA07955.1"/>
    </source>
</evidence>
<evidence type="ECO:0000256" key="3">
    <source>
        <dbReference type="ARBA" id="ARBA00022723"/>
    </source>
</evidence>
<keyword evidence="4" id="KW-0547">Nucleotide-binding</keyword>
<organism evidence="9 10">
    <name type="scientific">Haloferax denitrificans ATCC 35960</name>
    <dbReference type="NCBI Taxonomy" id="662478"/>
    <lineage>
        <taxon>Archaea</taxon>
        <taxon>Methanobacteriati</taxon>
        <taxon>Methanobacteriota</taxon>
        <taxon>Stenosarchaea group</taxon>
        <taxon>Halobacteria</taxon>
        <taxon>Halobacteriales</taxon>
        <taxon>Haloferacaceae</taxon>
        <taxon>Haloferax</taxon>
    </lineage>
</organism>
<dbReference type="AlphaFoldDB" id="M0JJU0"/>
<dbReference type="RefSeq" id="WP_004967649.1">
    <property type="nucleotide sequence ID" value="NZ_AOLP01000002.1"/>
</dbReference>
<evidence type="ECO:0000256" key="4">
    <source>
        <dbReference type="ARBA" id="ARBA00022741"/>
    </source>
</evidence>
<evidence type="ECO:0000313" key="10">
    <source>
        <dbReference type="Proteomes" id="UP000011553"/>
    </source>
</evidence>
<keyword evidence="1" id="KW-0963">Cytoplasm</keyword>
<evidence type="ECO:0000256" key="7">
    <source>
        <dbReference type="ARBA" id="ARBA00023150"/>
    </source>
</evidence>
<keyword evidence="2" id="KW-0808">Transferase</keyword>
<dbReference type="InterPro" id="IPR029044">
    <property type="entry name" value="Nucleotide-diphossugar_trans"/>
</dbReference>